<evidence type="ECO:0000256" key="1">
    <source>
        <dbReference type="SAM" id="Phobius"/>
    </source>
</evidence>
<dbReference type="Pfam" id="PF00082">
    <property type="entry name" value="Peptidase_S8"/>
    <property type="match status" value="1"/>
</dbReference>
<name>A0A8H4FNP7_COLGL</name>
<evidence type="ECO:0000313" key="4">
    <source>
        <dbReference type="Proteomes" id="UP000613401"/>
    </source>
</evidence>
<feature type="domain" description="Peptidase S8/S53" evidence="2">
    <location>
        <begin position="70"/>
        <end position="234"/>
    </location>
</feature>
<dbReference type="Gene3D" id="3.40.50.200">
    <property type="entry name" value="Peptidase S8/S53 domain"/>
    <property type="match status" value="1"/>
</dbReference>
<evidence type="ECO:0000259" key="2">
    <source>
        <dbReference type="Pfam" id="PF00082"/>
    </source>
</evidence>
<comment type="caution">
    <text evidence="3">The sequence shown here is derived from an EMBL/GenBank/DDBJ whole genome shotgun (WGS) entry which is preliminary data.</text>
</comment>
<evidence type="ECO:0000313" key="3">
    <source>
        <dbReference type="EMBL" id="KAF3808686.1"/>
    </source>
</evidence>
<accession>A0A8H4FNP7</accession>
<dbReference type="GO" id="GO:0006508">
    <property type="term" value="P:proteolysis"/>
    <property type="evidence" value="ECO:0007669"/>
    <property type="project" value="InterPro"/>
</dbReference>
<dbReference type="GO" id="GO:0004252">
    <property type="term" value="F:serine-type endopeptidase activity"/>
    <property type="evidence" value="ECO:0007669"/>
    <property type="project" value="InterPro"/>
</dbReference>
<organism evidence="3 4">
    <name type="scientific">Colletotrichum gloeosporioides</name>
    <name type="common">Anthracnose fungus</name>
    <name type="synonym">Glomerella cingulata</name>
    <dbReference type="NCBI Taxonomy" id="474922"/>
    <lineage>
        <taxon>Eukaryota</taxon>
        <taxon>Fungi</taxon>
        <taxon>Dikarya</taxon>
        <taxon>Ascomycota</taxon>
        <taxon>Pezizomycotina</taxon>
        <taxon>Sordariomycetes</taxon>
        <taxon>Hypocreomycetidae</taxon>
        <taxon>Glomerellales</taxon>
        <taxon>Glomerellaceae</taxon>
        <taxon>Colletotrichum</taxon>
        <taxon>Colletotrichum gloeosporioides species complex</taxon>
    </lineage>
</organism>
<keyword evidence="4" id="KW-1185">Reference proteome</keyword>
<keyword evidence="1" id="KW-0812">Transmembrane</keyword>
<dbReference type="Proteomes" id="UP000613401">
    <property type="component" value="Unassembled WGS sequence"/>
</dbReference>
<dbReference type="EMBL" id="WVTB01000018">
    <property type="protein sequence ID" value="KAF3808686.1"/>
    <property type="molecule type" value="Genomic_DNA"/>
</dbReference>
<dbReference type="InterPro" id="IPR036852">
    <property type="entry name" value="Peptidase_S8/S53_dom_sf"/>
</dbReference>
<sequence>MDPPSAPQVVGTAHPEDAPDEFWTADNLWARICDGKSFVHEQDRVSPWYLASNPIGTQMANLVCAIDPLCQLFVAKIADSHYGYSAARAAEAVNWAVDRGVDIISMSFTTTEDYKPFKEAVQKTMNAGILIVCSHHDNGARIGTQVFPACFNSNDSSNTMLRMASCNMYGKLQHDWDDNTTDNASKKNHQHGFCINSQDIAVGAIPFLAASTERISGSSVATAIAAGVCSLLIACLRTLHGLSKEEVDGNVPRGQAIIRIRENVAGALGTCNRPTYKNIRTMVPSTTNPQFISLDRFARLEELRNVNNSSLSQEFNALGAELPGKSEFGFRDGSNDRSFQRISGLLLPFHSSIIGASSLLSMVIVIVIVGVRVARSFCTARHHSLGNTLLECCVWFVFDCPGLDLECSRGRWTTARMCELVEEGVRDFGRVDGYSRLVVDIAKQHVNL</sequence>
<dbReference type="SUPFAM" id="SSF52743">
    <property type="entry name" value="Subtilisin-like"/>
    <property type="match status" value="1"/>
</dbReference>
<dbReference type="AlphaFoldDB" id="A0A8H4FNP7"/>
<dbReference type="InterPro" id="IPR000209">
    <property type="entry name" value="Peptidase_S8/S53_dom"/>
</dbReference>
<gene>
    <name evidence="3" type="ORF">GCG54_00006554</name>
</gene>
<proteinExistence type="predicted"/>
<keyword evidence="1" id="KW-1133">Transmembrane helix</keyword>
<dbReference type="GeneID" id="69013702"/>
<keyword evidence="1" id="KW-0472">Membrane</keyword>
<protein>
    <recommendedName>
        <fullName evidence="2">Peptidase S8/S53 domain-containing protein</fullName>
    </recommendedName>
</protein>
<reference evidence="3" key="1">
    <citation type="journal article" date="2020" name="Phytopathology">
        <title>Genome sequence and comparative analysis of Colletotrichum gloeosporioides isolated from Liriodendron leaves.</title>
        <authorList>
            <person name="Fu F.F."/>
            <person name="Hao Z."/>
            <person name="Wang P."/>
            <person name="Lu Y."/>
            <person name="Xue L.J."/>
            <person name="Wei G."/>
            <person name="Tian Y."/>
            <person name="Baishi H."/>
            <person name="Xu H."/>
            <person name="Shi J."/>
            <person name="Cheng T."/>
            <person name="Wang G."/>
            <person name="Yi Y."/>
            <person name="Chen J."/>
        </authorList>
    </citation>
    <scope>NUCLEOTIDE SEQUENCE</scope>
    <source>
        <strain evidence="3">Lc1</strain>
    </source>
</reference>
<dbReference type="RefSeq" id="XP_045267845.1">
    <property type="nucleotide sequence ID" value="XM_045406553.1"/>
</dbReference>
<feature type="transmembrane region" description="Helical" evidence="1">
    <location>
        <begin position="345"/>
        <end position="371"/>
    </location>
</feature>
<reference evidence="3" key="2">
    <citation type="submission" date="2020-03" db="EMBL/GenBank/DDBJ databases">
        <authorList>
            <person name="Fu F.-F."/>
            <person name="Chen J."/>
        </authorList>
    </citation>
    <scope>NUCLEOTIDE SEQUENCE</scope>
    <source>
        <strain evidence="3">Lc1</strain>
    </source>
</reference>